<proteinExistence type="inferred from homology"/>
<dbReference type="FunFam" id="2.160.10.10:FF:000025">
    <property type="entry name" value="Hexapeptide-repeat containing-acetyltransferase"/>
    <property type="match status" value="1"/>
</dbReference>
<dbReference type="PANTHER" id="PTHR23416">
    <property type="entry name" value="SIALIC ACID SYNTHASE-RELATED"/>
    <property type="match status" value="1"/>
</dbReference>
<keyword evidence="3" id="KW-0677">Repeat</keyword>
<dbReference type="PANTHER" id="PTHR23416:SF23">
    <property type="entry name" value="ACETYLTRANSFERASE C18B11.09C-RELATED"/>
    <property type="match status" value="1"/>
</dbReference>
<feature type="compositionally biased region" description="Low complexity" evidence="5">
    <location>
        <begin position="1"/>
        <end position="21"/>
    </location>
</feature>
<keyword evidence="4" id="KW-0012">Acyltransferase</keyword>
<dbReference type="GO" id="GO:0005829">
    <property type="term" value="C:cytosol"/>
    <property type="evidence" value="ECO:0007669"/>
    <property type="project" value="TreeGrafter"/>
</dbReference>
<dbReference type="Proteomes" id="UP000199012">
    <property type="component" value="Unassembled WGS sequence"/>
</dbReference>
<dbReference type="InterPro" id="IPR001451">
    <property type="entry name" value="Hexapep"/>
</dbReference>
<dbReference type="SUPFAM" id="SSF51161">
    <property type="entry name" value="Trimeric LpxA-like enzymes"/>
    <property type="match status" value="1"/>
</dbReference>
<dbReference type="Gene3D" id="2.160.10.10">
    <property type="entry name" value="Hexapeptide repeat proteins"/>
    <property type="match status" value="1"/>
</dbReference>
<dbReference type="STRING" id="988821.SAMN05421867_1208"/>
<dbReference type="Pfam" id="PF12464">
    <property type="entry name" value="Mac"/>
    <property type="match status" value="1"/>
</dbReference>
<name>A0A1I1ARN4_9CELL</name>
<evidence type="ECO:0000256" key="5">
    <source>
        <dbReference type="SAM" id="MobiDB-lite"/>
    </source>
</evidence>
<organism evidence="7 8">
    <name type="scientific">Cellulomonas marina</name>
    <dbReference type="NCBI Taxonomy" id="988821"/>
    <lineage>
        <taxon>Bacteria</taxon>
        <taxon>Bacillati</taxon>
        <taxon>Actinomycetota</taxon>
        <taxon>Actinomycetes</taxon>
        <taxon>Micrococcales</taxon>
        <taxon>Cellulomonadaceae</taxon>
        <taxon>Cellulomonas</taxon>
    </lineage>
</organism>
<dbReference type="GO" id="GO:0008374">
    <property type="term" value="F:O-acyltransferase activity"/>
    <property type="evidence" value="ECO:0007669"/>
    <property type="project" value="TreeGrafter"/>
</dbReference>
<evidence type="ECO:0000256" key="3">
    <source>
        <dbReference type="ARBA" id="ARBA00022737"/>
    </source>
</evidence>
<evidence type="ECO:0000256" key="1">
    <source>
        <dbReference type="ARBA" id="ARBA00007274"/>
    </source>
</evidence>
<dbReference type="Pfam" id="PF00132">
    <property type="entry name" value="Hexapep"/>
    <property type="match status" value="1"/>
</dbReference>
<dbReference type="EMBL" id="FOKA01000020">
    <property type="protein sequence ID" value="SFB38993.1"/>
    <property type="molecule type" value="Genomic_DNA"/>
</dbReference>
<sequence>MSSDTSSPTSSPSSSLSPTPDHFAGDPRTNAERMLAGDLYIADDPAIFAAQAEAVRRAAAFRRAYDEDPFTSQDAARALFGTLDETAFVRAPVTVDYGSRIHVGRRTFINAGLTALDVAEIRIGADCQIGPNVQLLTPTHPLEPGPRRDKLEAARPITIEDNVWLGGGVIVCPGVTIGENSVVGAGSVVTRDVPPNSLAVGSPARVVRSL</sequence>
<dbReference type="InterPro" id="IPR018357">
    <property type="entry name" value="Hexapep_transf_CS"/>
</dbReference>
<dbReference type="CDD" id="cd03357">
    <property type="entry name" value="LbH_MAT_GAT"/>
    <property type="match status" value="1"/>
</dbReference>
<evidence type="ECO:0000313" key="7">
    <source>
        <dbReference type="EMBL" id="SFB38993.1"/>
    </source>
</evidence>
<dbReference type="GO" id="GO:0016407">
    <property type="term" value="F:acetyltransferase activity"/>
    <property type="evidence" value="ECO:0007669"/>
    <property type="project" value="InterPro"/>
</dbReference>
<dbReference type="OrthoDB" id="2643438at2"/>
<dbReference type="SMART" id="SM01266">
    <property type="entry name" value="Mac"/>
    <property type="match status" value="1"/>
</dbReference>
<evidence type="ECO:0000256" key="2">
    <source>
        <dbReference type="ARBA" id="ARBA00022679"/>
    </source>
</evidence>
<feature type="domain" description="Maltose/galactoside acetyltransferase" evidence="6">
    <location>
        <begin position="31"/>
        <end position="85"/>
    </location>
</feature>
<dbReference type="RefSeq" id="WP_090034797.1">
    <property type="nucleotide sequence ID" value="NZ_BONM01000033.1"/>
</dbReference>
<feature type="region of interest" description="Disordered" evidence="5">
    <location>
        <begin position="1"/>
        <end position="29"/>
    </location>
</feature>
<comment type="similarity">
    <text evidence="1">Belongs to the transferase hexapeptide repeat family.</text>
</comment>
<dbReference type="InterPro" id="IPR011004">
    <property type="entry name" value="Trimer_LpxA-like_sf"/>
</dbReference>
<gene>
    <name evidence="7" type="ORF">SAMN05421867_1208</name>
</gene>
<keyword evidence="8" id="KW-1185">Reference proteome</keyword>
<evidence type="ECO:0000313" key="8">
    <source>
        <dbReference type="Proteomes" id="UP000199012"/>
    </source>
</evidence>
<evidence type="ECO:0000259" key="6">
    <source>
        <dbReference type="SMART" id="SM01266"/>
    </source>
</evidence>
<dbReference type="InterPro" id="IPR024688">
    <property type="entry name" value="Mac_dom"/>
</dbReference>
<evidence type="ECO:0000256" key="4">
    <source>
        <dbReference type="ARBA" id="ARBA00023315"/>
    </source>
</evidence>
<reference evidence="7 8" key="1">
    <citation type="submission" date="2016-10" db="EMBL/GenBank/DDBJ databases">
        <authorList>
            <person name="de Groot N.N."/>
        </authorList>
    </citation>
    <scope>NUCLEOTIDE SEQUENCE [LARGE SCALE GENOMIC DNA]</scope>
    <source>
        <strain evidence="7 8">CGMCC 4.6945</strain>
    </source>
</reference>
<keyword evidence="2 7" id="KW-0808">Transferase</keyword>
<dbReference type="InterPro" id="IPR051159">
    <property type="entry name" value="Hexapeptide_acetyltransf"/>
</dbReference>
<dbReference type="PROSITE" id="PS00101">
    <property type="entry name" value="HEXAPEP_TRANSFERASES"/>
    <property type="match status" value="1"/>
</dbReference>
<accession>A0A1I1ARN4</accession>
<dbReference type="AlphaFoldDB" id="A0A1I1ARN4"/>
<protein>
    <submittedName>
        <fullName evidence="7">Maltose O-acetyltransferase</fullName>
    </submittedName>
</protein>